<feature type="domain" description="Galactose oxidase-like Early set" evidence="1">
    <location>
        <begin position="137"/>
        <end position="243"/>
    </location>
</feature>
<dbReference type="SUPFAM" id="SSF81296">
    <property type="entry name" value="E set domains"/>
    <property type="match status" value="1"/>
</dbReference>
<dbReference type="InterPro" id="IPR013783">
    <property type="entry name" value="Ig-like_fold"/>
</dbReference>
<proteinExistence type="predicted"/>
<dbReference type="PANTHER" id="PTHR32208:SF21">
    <property type="entry name" value="LOW QUALITY PROTEIN: ALDEHYDE OXIDASE GLOX-LIKE"/>
    <property type="match status" value="1"/>
</dbReference>
<sequence>MKHRRVLCDATLLADGTVLVSGGAEKGWGDNNRGDVRESEIYDPAREVFTPVASAATDRKYHSVALLQMDGSVLKAGSTGGFGNVGAKPPKDVGDPAYAARYDNDYWSDDKKTPDNLRMVTHTDAEVYKPAYMWAARPRIDKAPRTLTSRNGTFRITVAGGTLGTGRARPRVAVIRMGATTHGNNTDQRYVWLETGCQEHAGGDGANAAWTLEVTPPANPAAAPPGDYMLVVVDGNGTPSEAGALRLP</sequence>
<dbReference type="SUPFAM" id="SSF50965">
    <property type="entry name" value="Galactose oxidase, central domain"/>
    <property type="match status" value="1"/>
</dbReference>
<dbReference type="Proteomes" id="UP001163064">
    <property type="component" value="Unassembled WGS sequence"/>
</dbReference>
<dbReference type="RefSeq" id="WP_266602236.1">
    <property type="nucleotide sequence ID" value="NZ_JAPHNL010000263.1"/>
</dbReference>
<name>A0ABT3TYT7_9ACTN</name>
<reference evidence="2" key="1">
    <citation type="submission" date="2022-10" db="EMBL/GenBank/DDBJ databases">
        <title>Streptomyces beihaiensis sp. nov., a chitin degrading actinobacterium, isolated from shrimp pond soil.</title>
        <authorList>
            <person name="Xie J."/>
            <person name="Shen N."/>
        </authorList>
    </citation>
    <scope>NUCLEOTIDE SEQUENCE</scope>
    <source>
        <strain evidence="2">GXMU-J5</strain>
    </source>
</reference>
<evidence type="ECO:0000259" key="1">
    <source>
        <dbReference type="Pfam" id="PF09118"/>
    </source>
</evidence>
<dbReference type="InterPro" id="IPR015202">
    <property type="entry name" value="GO-like_E_set"/>
</dbReference>
<dbReference type="Pfam" id="PF09118">
    <property type="entry name" value="GO-like_E_set"/>
    <property type="match status" value="1"/>
</dbReference>
<dbReference type="EMBL" id="JAPHNL010000263">
    <property type="protein sequence ID" value="MCX3062201.1"/>
    <property type="molecule type" value="Genomic_DNA"/>
</dbReference>
<organism evidence="2 3">
    <name type="scientific">Streptomyces beihaiensis</name>
    <dbReference type="NCBI Taxonomy" id="2984495"/>
    <lineage>
        <taxon>Bacteria</taxon>
        <taxon>Bacillati</taxon>
        <taxon>Actinomycetota</taxon>
        <taxon>Actinomycetes</taxon>
        <taxon>Kitasatosporales</taxon>
        <taxon>Streptomycetaceae</taxon>
        <taxon>Streptomyces</taxon>
    </lineage>
</organism>
<evidence type="ECO:0000313" key="3">
    <source>
        <dbReference type="Proteomes" id="UP001163064"/>
    </source>
</evidence>
<dbReference type="Gene3D" id="2.130.10.80">
    <property type="entry name" value="Galactose oxidase/kelch, beta-propeller"/>
    <property type="match status" value="1"/>
</dbReference>
<dbReference type="CDD" id="cd02851">
    <property type="entry name" value="E_set_GO_C"/>
    <property type="match status" value="1"/>
</dbReference>
<keyword evidence="3" id="KW-1185">Reference proteome</keyword>
<dbReference type="Gene3D" id="2.60.40.10">
    <property type="entry name" value="Immunoglobulins"/>
    <property type="match status" value="1"/>
</dbReference>
<dbReference type="InterPro" id="IPR011043">
    <property type="entry name" value="Gal_Oxase/kelch_b-propeller"/>
</dbReference>
<dbReference type="InterPro" id="IPR037293">
    <property type="entry name" value="Gal_Oxidase_central_sf"/>
</dbReference>
<dbReference type="InterPro" id="IPR014756">
    <property type="entry name" value="Ig_E-set"/>
</dbReference>
<comment type="caution">
    <text evidence="2">The sequence shown here is derived from an EMBL/GenBank/DDBJ whole genome shotgun (WGS) entry which is preliminary data.</text>
</comment>
<protein>
    <submittedName>
        <fullName evidence="2">Galactose oxidase early set domain-containing protein</fullName>
    </submittedName>
</protein>
<accession>A0ABT3TYT7</accession>
<evidence type="ECO:0000313" key="2">
    <source>
        <dbReference type="EMBL" id="MCX3062201.1"/>
    </source>
</evidence>
<gene>
    <name evidence="2" type="ORF">OFY01_21040</name>
</gene>
<dbReference type="PANTHER" id="PTHR32208">
    <property type="entry name" value="SECRETED PROTEIN-RELATED"/>
    <property type="match status" value="1"/>
</dbReference>